<feature type="transmembrane region" description="Helical" evidence="1">
    <location>
        <begin position="188"/>
        <end position="206"/>
    </location>
</feature>
<organism evidence="2 3">
    <name type="scientific">Raineyella antarctica</name>
    <dbReference type="NCBI Taxonomy" id="1577474"/>
    <lineage>
        <taxon>Bacteria</taxon>
        <taxon>Bacillati</taxon>
        <taxon>Actinomycetota</taxon>
        <taxon>Actinomycetes</taxon>
        <taxon>Propionibacteriales</taxon>
        <taxon>Propionibacteriaceae</taxon>
        <taxon>Raineyella</taxon>
    </lineage>
</organism>
<evidence type="ECO:0000313" key="3">
    <source>
        <dbReference type="Proteomes" id="UP000199086"/>
    </source>
</evidence>
<dbReference type="Pfam" id="PF14329">
    <property type="entry name" value="DUF4386"/>
    <property type="match status" value="1"/>
</dbReference>
<feature type="transmembrane region" description="Helical" evidence="1">
    <location>
        <begin position="162"/>
        <end position="182"/>
    </location>
</feature>
<sequence length="245" mass="24866">MSSPRSIARLAGLLYFVTHVTSVAAVALYGGSALDPEAGLAGRNSVLLGGLLEVVLAAAVVGTSVALYPLVRRHAPGLAVAYVALRTLEASVILTGVVVLLPAVASPALAGSPGLSAEVVAGLRLVHDWTFLVGPGLVAPINTVVIAWLLLRHGLVLRAIPILGLVGAPLVAAANLGVMFGLNQPQPWAAVPIFLWEISLALHLIIRGVRSAGEGQAAPVLSSESQAAPAVDAVEAVSGGLRNRV</sequence>
<keyword evidence="1" id="KW-0472">Membrane</keyword>
<accession>A0A1G6GF36</accession>
<proteinExistence type="predicted"/>
<evidence type="ECO:0008006" key="4">
    <source>
        <dbReference type="Google" id="ProtNLM"/>
    </source>
</evidence>
<keyword evidence="3" id="KW-1185">Reference proteome</keyword>
<dbReference type="EMBL" id="FMYF01000002">
    <property type="protein sequence ID" value="SDB80453.1"/>
    <property type="molecule type" value="Genomic_DNA"/>
</dbReference>
<name>A0A1G6GF36_9ACTN</name>
<dbReference type="Proteomes" id="UP000199086">
    <property type="component" value="Unassembled WGS sequence"/>
</dbReference>
<evidence type="ECO:0000313" key="2">
    <source>
        <dbReference type="EMBL" id="SDB80453.1"/>
    </source>
</evidence>
<dbReference type="OrthoDB" id="1176146at2"/>
<gene>
    <name evidence="2" type="ORF">GA0111570_102243</name>
</gene>
<feature type="transmembrane region" description="Helical" evidence="1">
    <location>
        <begin position="83"/>
        <end position="109"/>
    </location>
</feature>
<reference evidence="2 3" key="1">
    <citation type="submission" date="2016-06" db="EMBL/GenBank/DDBJ databases">
        <authorList>
            <person name="Olsen C.W."/>
            <person name="Carey S."/>
            <person name="Hinshaw L."/>
            <person name="Karasin A.I."/>
        </authorList>
    </citation>
    <scope>NUCLEOTIDE SEQUENCE [LARGE SCALE GENOMIC DNA]</scope>
    <source>
        <strain evidence="2 3">LZ-22</strain>
    </source>
</reference>
<feature type="transmembrane region" description="Helical" evidence="1">
    <location>
        <begin position="129"/>
        <end position="150"/>
    </location>
</feature>
<feature type="transmembrane region" description="Helical" evidence="1">
    <location>
        <begin position="46"/>
        <end position="71"/>
    </location>
</feature>
<feature type="transmembrane region" description="Helical" evidence="1">
    <location>
        <begin position="12"/>
        <end position="34"/>
    </location>
</feature>
<dbReference type="InterPro" id="IPR025495">
    <property type="entry name" value="DUF4386"/>
</dbReference>
<dbReference type="STRING" id="1577474.GA0111570_102243"/>
<keyword evidence="1" id="KW-1133">Transmembrane helix</keyword>
<evidence type="ECO:0000256" key="1">
    <source>
        <dbReference type="SAM" id="Phobius"/>
    </source>
</evidence>
<keyword evidence="1" id="KW-0812">Transmembrane</keyword>
<protein>
    <recommendedName>
        <fullName evidence="4">DUF4386 domain-containing protein</fullName>
    </recommendedName>
</protein>
<dbReference type="AlphaFoldDB" id="A0A1G6GF36"/>
<dbReference type="RefSeq" id="WP_092606469.1">
    <property type="nucleotide sequence ID" value="NZ_FMYF01000002.1"/>
</dbReference>